<dbReference type="PANTHER" id="PTHR33112:SF13">
    <property type="entry name" value="HETEROKARYON INCOMPATIBILITY DOMAIN-CONTAINING PROTEIN"/>
    <property type="match status" value="1"/>
</dbReference>
<keyword evidence="3" id="KW-1185">Reference proteome</keyword>
<organism evidence="2 3">
    <name type="scientific">Hirsutella minnesotensis 3608</name>
    <dbReference type="NCBI Taxonomy" id="1043627"/>
    <lineage>
        <taxon>Eukaryota</taxon>
        <taxon>Fungi</taxon>
        <taxon>Dikarya</taxon>
        <taxon>Ascomycota</taxon>
        <taxon>Pezizomycotina</taxon>
        <taxon>Sordariomycetes</taxon>
        <taxon>Hypocreomycetidae</taxon>
        <taxon>Hypocreales</taxon>
        <taxon>Ophiocordycipitaceae</taxon>
        <taxon>Hirsutella</taxon>
    </lineage>
</organism>
<dbReference type="Pfam" id="PF06985">
    <property type="entry name" value="HET"/>
    <property type="match status" value="1"/>
</dbReference>
<proteinExistence type="predicted"/>
<feature type="domain" description="Heterokaryon incompatibility" evidence="1">
    <location>
        <begin position="121"/>
        <end position="273"/>
    </location>
</feature>
<dbReference type="Proteomes" id="UP000054481">
    <property type="component" value="Unassembled WGS sequence"/>
</dbReference>
<sequence length="611" mass="70023">MAELRLCSLFAKGMDFFRHIYSEGLSRLLFHSIPTVLIVDALGREDNPLRISRFRNHLPGTTHSETTIATIQSWIEECATTHEKCSRQIGHAHRPVVYPKRLLDLNEGAVILRENIQHEQYACLSHCWGANSSIVKTTTQNLDKLMTQVPWDHLTATFQDAIVICRRLGIYYLWIDSLCIIQDSDDDWKDQAAQMADIYENAFATVAVTKSRDGSEGCFAETDAKYLSKLVPGYQDIYVRQELPRFPSHWTEFDLPEQKGQWPLLNRAWVYQEMRLSSRVLHFCAEEVVLLCRTARRSESGCNDDNFVDGRNFKATQYSSIPYWTLQEKPRLLWYRTVQEYSRLQLTFESDKMAALAGLTQRLESLRSDDRYMVGLWERSLLLDLLWMVWPSPTPGRPRIARYPSWSWASVNSQVMWEHTVESTFQSVLIREIRFVSYGPACMGESSEAAISLEAPLMDASPLLATFRNRRTTRADRSTDTIAANLMQNIVGGVSRSSRQQSHIQADELFISDYKVDCITHESATSHNPSDSSGYVILLGFDTKINAIFAGIHVRRKCGSDCYERVGHVQISHQSLEQRRLDTQARTMWDYSSISVKEIIEGLPTSTIMLV</sequence>
<dbReference type="EMBL" id="KQ030735">
    <property type="protein sequence ID" value="KJZ69278.1"/>
    <property type="molecule type" value="Genomic_DNA"/>
</dbReference>
<reference evidence="2 3" key="1">
    <citation type="journal article" date="2014" name="Genome Biol. Evol.">
        <title>Comparative genomics and transcriptomics analyses reveal divergent lifestyle features of nematode endoparasitic fungus Hirsutella minnesotensis.</title>
        <authorList>
            <person name="Lai Y."/>
            <person name="Liu K."/>
            <person name="Zhang X."/>
            <person name="Zhang X."/>
            <person name="Li K."/>
            <person name="Wang N."/>
            <person name="Shu C."/>
            <person name="Wu Y."/>
            <person name="Wang C."/>
            <person name="Bushley K.E."/>
            <person name="Xiang M."/>
            <person name="Liu X."/>
        </authorList>
    </citation>
    <scope>NUCLEOTIDE SEQUENCE [LARGE SCALE GENOMIC DNA]</scope>
    <source>
        <strain evidence="2 3">3608</strain>
    </source>
</reference>
<dbReference type="PANTHER" id="PTHR33112">
    <property type="entry name" value="DOMAIN PROTEIN, PUTATIVE-RELATED"/>
    <property type="match status" value="1"/>
</dbReference>
<evidence type="ECO:0000259" key="1">
    <source>
        <dbReference type="Pfam" id="PF06985"/>
    </source>
</evidence>
<dbReference type="InterPro" id="IPR010730">
    <property type="entry name" value="HET"/>
</dbReference>
<evidence type="ECO:0000313" key="2">
    <source>
        <dbReference type="EMBL" id="KJZ69278.1"/>
    </source>
</evidence>
<dbReference type="OrthoDB" id="47007at2759"/>
<protein>
    <recommendedName>
        <fullName evidence="1">Heterokaryon incompatibility domain-containing protein</fullName>
    </recommendedName>
</protein>
<name>A0A0F7ZRA6_9HYPO</name>
<evidence type="ECO:0000313" key="3">
    <source>
        <dbReference type="Proteomes" id="UP000054481"/>
    </source>
</evidence>
<gene>
    <name evidence="2" type="ORF">HIM_11337</name>
</gene>
<dbReference type="AlphaFoldDB" id="A0A0F7ZRA6"/>
<accession>A0A0F7ZRA6</accession>